<dbReference type="RefSeq" id="WP_406826175.1">
    <property type="nucleotide sequence ID" value="NZ_CP157485.1"/>
</dbReference>
<evidence type="ECO:0000313" key="1">
    <source>
        <dbReference type="EMBL" id="XBO48834.1"/>
    </source>
</evidence>
<gene>
    <name evidence="1" type="ORF">ABEG20_04375</name>
</gene>
<proteinExistence type="predicted"/>
<accession>A0AAU7K9W4</accession>
<dbReference type="InterPro" id="IPR045538">
    <property type="entry name" value="CIS_TMP"/>
</dbReference>
<protein>
    <submittedName>
        <fullName evidence="1">Contractile injection system tape measure protein</fullName>
    </submittedName>
</protein>
<dbReference type="EMBL" id="CP157485">
    <property type="protein sequence ID" value="XBO48834.1"/>
    <property type="molecule type" value="Genomic_DNA"/>
</dbReference>
<dbReference type="AlphaFoldDB" id="A0AAU7K9W4"/>
<name>A0AAU7K9W4_9SPHI</name>
<dbReference type="Pfam" id="PF19268">
    <property type="entry name" value="CIS_TMP"/>
    <property type="match status" value="1"/>
</dbReference>
<sequence>MSNVAEIVKEGIYVQNGGLVLINNFIPMLFERLGLLDGHKAYLPNKQQDAIHYLQYVATGLAETDEHYLALNKILCGIPLQESVKNNIVISSAEIELLEELLQAMIGHWKAIGSSSIAGLRGNWIIRDGLLIEHDDHWELIIAERAYDLLIHQLPFTFSVINYPWMGKPLYVQWQTS</sequence>
<reference evidence="1" key="1">
    <citation type="submission" date="2024-05" db="EMBL/GenBank/DDBJ databases">
        <authorList>
            <person name="Kim S."/>
            <person name="Heo J."/>
            <person name="Choi H."/>
            <person name="Choi Y."/>
            <person name="Kwon S.-W."/>
            <person name="Kim Y."/>
        </authorList>
    </citation>
    <scope>NUCLEOTIDE SEQUENCE</scope>
    <source>
        <strain evidence="1">KACC 23697</strain>
    </source>
</reference>
<organism evidence="1">
    <name type="scientific">Pedobacter sp. KACC 23697</name>
    <dbReference type="NCBI Taxonomy" id="3149230"/>
    <lineage>
        <taxon>Bacteria</taxon>
        <taxon>Pseudomonadati</taxon>
        <taxon>Bacteroidota</taxon>
        <taxon>Sphingobacteriia</taxon>
        <taxon>Sphingobacteriales</taxon>
        <taxon>Sphingobacteriaceae</taxon>
        <taxon>Pedobacter</taxon>
    </lineage>
</organism>